<dbReference type="OrthoDB" id="10256849at2759"/>
<dbReference type="EnsemblMetazoa" id="XM_030983626">
    <property type="protein sequence ID" value="XP_030839486"/>
    <property type="gene ID" value="LOC115923234"/>
</dbReference>
<evidence type="ECO:0000313" key="3">
    <source>
        <dbReference type="Proteomes" id="UP000007110"/>
    </source>
</evidence>
<dbReference type="PANTHER" id="PTHR15607">
    <property type="entry name" value="SYNAPTONEMAL COMPLEX PROTEIN-RELATED"/>
    <property type="match status" value="1"/>
</dbReference>
<feature type="domain" description="Synaptonemal complex protein 2 armadillo-repeat-like" evidence="1">
    <location>
        <begin position="23"/>
        <end position="189"/>
    </location>
</feature>
<dbReference type="RefSeq" id="XP_030839486.1">
    <property type="nucleotide sequence ID" value="XM_030983626.1"/>
</dbReference>
<dbReference type="PANTHER" id="PTHR15607:SF18">
    <property type="entry name" value="SYNAPTONEMAL COMPLEX PROTEIN 2-LIKE ISOFORM X1"/>
    <property type="match status" value="1"/>
</dbReference>
<dbReference type="OMA" id="ATERNVN"/>
<proteinExistence type="predicted"/>
<dbReference type="InterPro" id="IPR041322">
    <property type="entry name" value="SYCP2_ARLD"/>
</dbReference>
<evidence type="ECO:0000259" key="1">
    <source>
        <dbReference type="Pfam" id="PF18581"/>
    </source>
</evidence>
<dbReference type="KEGG" id="spu:115923234"/>
<keyword evidence="3" id="KW-1185">Reference proteome</keyword>
<dbReference type="InterPro" id="IPR024835">
    <property type="entry name" value="SYCP2-like"/>
</dbReference>
<name>A0A7M7NPA8_STRPU</name>
<reference evidence="2" key="2">
    <citation type="submission" date="2021-01" db="UniProtKB">
        <authorList>
            <consortium name="EnsemblMetazoa"/>
        </authorList>
    </citation>
    <scope>IDENTIFICATION</scope>
</reference>
<dbReference type="Pfam" id="PF18581">
    <property type="entry name" value="SYCP2_ARLD"/>
    <property type="match status" value="1"/>
</dbReference>
<organism evidence="2 3">
    <name type="scientific">Strongylocentrotus purpuratus</name>
    <name type="common">Purple sea urchin</name>
    <dbReference type="NCBI Taxonomy" id="7668"/>
    <lineage>
        <taxon>Eukaryota</taxon>
        <taxon>Metazoa</taxon>
        <taxon>Echinodermata</taxon>
        <taxon>Eleutherozoa</taxon>
        <taxon>Echinozoa</taxon>
        <taxon>Echinoidea</taxon>
        <taxon>Euechinoidea</taxon>
        <taxon>Echinacea</taxon>
        <taxon>Camarodonta</taxon>
        <taxon>Echinidea</taxon>
        <taxon>Strongylocentrotidae</taxon>
        <taxon>Strongylocentrotus</taxon>
    </lineage>
</organism>
<accession>A0A7M7NPA8</accession>
<dbReference type="Proteomes" id="UP000007110">
    <property type="component" value="Unassembled WGS sequence"/>
</dbReference>
<reference evidence="3" key="1">
    <citation type="submission" date="2015-02" db="EMBL/GenBank/DDBJ databases">
        <title>Genome sequencing for Strongylocentrotus purpuratus.</title>
        <authorList>
            <person name="Murali S."/>
            <person name="Liu Y."/>
            <person name="Vee V."/>
            <person name="English A."/>
            <person name="Wang M."/>
            <person name="Skinner E."/>
            <person name="Han Y."/>
            <person name="Muzny D.M."/>
            <person name="Worley K.C."/>
            <person name="Gibbs R.A."/>
        </authorList>
    </citation>
    <scope>NUCLEOTIDE SEQUENCE</scope>
</reference>
<dbReference type="InParanoid" id="A0A7M7NPA8"/>
<dbReference type="GeneID" id="115923234"/>
<protein>
    <recommendedName>
        <fullName evidence="1">Synaptonemal complex protein 2 armadillo-repeat-like domain-containing protein</fullName>
    </recommendedName>
</protein>
<sequence>MIADGTVLLEAAVLCDQHGLSYFKRIESTLQDLKGSSQDQPSEQTCSVEMMRKLITTIQEQLPCQRFWQVEIMVLVIKHIAVSTQEGESDNLSVLLDNGLTEMLVFVFEETKRHVSQNGREARPEADHLMEVLFETINDVAEYSGAARKLKVEAFCARLIKLVINSKIIFHTRMEAERTLNLLLEGCEDEDLTWVGEDPVIAKLMQHLAEFLPVAGDFEMQIAVTESLARMVTKSERKRRSPAWFPSGTISEAFLAIDDQQFDSDCRIFLNLLNKSCPGRSVYSYSCKKAFLGDYEFGW</sequence>
<dbReference type="AlphaFoldDB" id="A0A7M7NPA8"/>
<evidence type="ECO:0000313" key="2">
    <source>
        <dbReference type="EnsemblMetazoa" id="XP_030839486"/>
    </source>
</evidence>